<accession>A0A0B5E0F1</accession>
<dbReference type="Pfam" id="PF13320">
    <property type="entry name" value="GH123_cat"/>
    <property type="match status" value="1"/>
</dbReference>
<dbReference type="Proteomes" id="UP000031521">
    <property type="component" value="Chromosome"/>
</dbReference>
<dbReference type="KEGG" id="cid:P73_4004"/>
<evidence type="ECO:0000313" key="3">
    <source>
        <dbReference type="Proteomes" id="UP000031521"/>
    </source>
</evidence>
<proteinExistence type="predicted"/>
<keyword evidence="3" id="KW-1185">Reference proteome</keyword>
<protein>
    <recommendedName>
        <fullName evidence="1">Glycoside hydrolase 123 catalytic domain-containing protein</fullName>
    </recommendedName>
</protein>
<dbReference type="HOGENOM" id="CLU_036180_0_0_5"/>
<reference evidence="2 3" key="1">
    <citation type="journal article" date="2014" name="Int. J. Syst. Evol. Microbiol.">
        <title>Celeribacter indicus sp. nov., a polycyclic aromatic hydrocarbon-degrading bacterium from deep-sea sediment and reclassification of Huaishuia halophila as Celeribacter halophilus comb. nov.</title>
        <authorList>
            <person name="Lai Q."/>
            <person name="Cao J."/>
            <person name="Yuan J."/>
            <person name="Li F."/>
            <person name="Shao Z."/>
        </authorList>
    </citation>
    <scope>NUCLEOTIDE SEQUENCE [LARGE SCALE GENOMIC DNA]</scope>
    <source>
        <strain evidence="2">P73</strain>
    </source>
</reference>
<dbReference type="STRING" id="1208324.P73_4004"/>
<name>A0A0B5E0F1_9RHOB</name>
<evidence type="ECO:0000313" key="2">
    <source>
        <dbReference type="EMBL" id="AJE48719.1"/>
    </source>
</evidence>
<dbReference type="EMBL" id="CP004393">
    <property type="protein sequence ID" value="AJE48719.1"/>
    <property type="molecule type" value="Genomic_DNA"/>
</dbReference>
<organism evidence="2 3">
    <name type="scientific">Celeribacter indicus</name>
    <dbReference type="NCBI Taxonomy" id="1208324"/>
    <lineage>
        <taxon>Bacteria</taxon>
        <taxon>Pseudomonadati</taxon>
        <taxon>Pseudomonadota</taxon>
        <taxon>Alphaproteobacteria</taxon>
        <taxon>Rhodobacterales</taxon>
        <taxon>Roseobacteraceae</taxon>
        <taxon>Celeribacter</taxon>
    </lineage>
</organism>
<feature type="domain" description="Glycoside hydrolase 123 catalytic" evidence="1">
    <location>
        <begin position="173"/>
        <end position="503"/>
    </location>
</feature>
<evidence type="ECO:0000259" key="1">
    <source>
        <dbReference type="Pfam" id="PF13320"/>
    </source>
</evidence>
<gene>
    <name evidence="2" type="ORF">P73_4004</name>
</gene>
<dbReference type="AlphaFoldDB" id="A0A0B5E0F1"/>
<sequence>MEKIFPDTKPRPLPEAFTFSTWRGGRVSLQVAILPPDVTTGAVVPHPPEGLLPGVVTTPRTGAGITAKVSSVDLVPARFLAFENHDDNYLRDDAGLWPDPLRPLGDGGATKVFVGQWQAVWIDFIVTADAPLGRQSVEIALATSTGQDLGSHTVSLDIHALDLAPLSIPVTQWMHCDCIAQYYGIEPFSGAFWTSVEAYAKAAAEIGITSLLAPVWTPVLDTAVGAQRLTCQLLGIAADAQGHYDFDFSLLRRWLGIMHDAGLQQIEIAHFFTQWGAEATPPIYVTRNGATTREFGWDVPATDPSYRKLLEQLVPALREVLDAEWGLDRVIFHISDEPTAAMAPTYRAAKNVVADLLDGCTIVDAMSAFSLFEEGIVDTPVVATNHAAPFIEAGVDNMWLYYCVGQNRDVANRFFAMPPSRNRVFGSQLFVTKAAGFLHWGFNFYNTYLSKRALDPFLEPDAGGAFPAGDPFIVYPGPDYTVWHSTRGMVFGEALEDLRLMQALEERKGREAVLDLIDPERTMSLSHYPTDPVFYLDLRNALVAALAA</sequence>
<dbReference type="InterPro" id="IPR025150">
    <property type="entry name" value="GH123_cat"/>
</dbReference>